<dbReference type="Gene3D" id="1.50.10.10">
    <property type="match status" value="1"/>
</dbReference>
<dbReference type="PANTHER" id="PTHR23403:SF1">
    <property type="entry name" value="TREHALASE"/>
    <property type="match status" value="1"/>
</dbReference>
<evidence type="ECO:0000256" key="5">
    <source>
        <dbReference type="ARBA" id="ARBA00022801"/>
    </source>
</evidence>
<evidence type="ECO:0000256" key="6">
    <source>
        <dbReference type="ARBA" id="ARBA00023295"/>
    </source>
</evidence>
<dbReference type="EMBL" id="AMQN01000941">
    <property type="status" value="NOT_ANNOTATED_CDS"/>
    <property type="molecule type" value="Genomic_DNA"/>
</dbReference>
<name>R7UV37_CAPTE</name>
<evidence type="ECO:0000313" key="9">
    <source>
        <dbReference type="EnsemblMetazoa" id="CapteP170889"/>
    </source>
</evidence>
<dbReference type="GO" id="GO:0004555">
    <property type="term" value="F:alpha,alpha-trehalase activity"/>
    <property type="evidence" value="ECO:0007669"/>
    <property type="project" value="UniProtKB-EC"/>
</dbReference>
<dbReference type="OrthoDB" id="3542292at2759"/>
<organism evidence="8">
    <name type="scientific">Capitella teleta</name>
    <name type="common">Polychaete worm</name>
    <dbReference type="NCBI Taxonomy" id="283909"/>
    <lineage>
        <taxon>Eukaryota</taxon>
        <taxon>Metazoa</taxon>
        <taxon>Spiralia</taxon>
        <taxon>Lophotrochozoa</taxon>
        <taxon>Annelida</taxon>
        <taxon>Polychaeta</taxon>
        <taxon>Sedentaria</taxon>
        <taxon>Scolecida</taxon>
        <taxon>Capitellidae</taxon>
        <taxon>Capitella</taxon>
    </lineage>
</organism>
<evidence type="ECO:0000313" key="8">
    <source>
        <dbReference type="EMBL" id="ELU10003.1"/>
    </source>
</evidence>
<dbReference type="OMA" id="RYWDASD"/>
<dbReference type="PROSITE" id="PS00928">
    <property type="entry name" value="TREHALASE_2"/>
    <property type="match status" value="1"/>
</dbReference>
<evidence type="ECO:0000313" key="10">
    <source>
        <dbReference type="Proteomes" id="UP000014760"/>
    </source>
</evidence>
<comment type="similarity">
    <text evidence="2 7">Belongs to the glycosyl hydrolase 37 family.</text>
</comment>
<keyword evidence="10" id="KW-1185">Reference proteome</keyword>
<dbReference type="Proteomes" id="UP000014760">
    <property type="component" value="Unassembled WGS sequence"/>
</dbReference>
<dbReference type="FunCoup" id="R7UV37">
    <property type="interactions" value="195"/>
</dbReference>
<keyword evidence="5 7" id="KW-0378">Hydrolase</keyword>
<evidence type="ECO:0000256" key="2">
    <source>
        <dbReference type="ARBA" id="ARBA00005615"/>
    </source>
</evidence>
<reference evidence="9" key="3">
    <citation type="submission" date="2015-06" db="UniProtKB">
        <authorList>
            <consortium name="EnsemblMetazoa"/>
        </authorList>
    </citation>
    <scope>IDENTIFICATION</scope>
</reference>
<dbReference type="STRING" id="283909.R7UV37"/>
<dbReference type="InterPro" id="IPR018232">
    <property type="entry name" value="Glyco_hydro_37_CS"/>
</dbReference>
<evidence type="ECO:0000256" key="7">
    <source>
        <dbReference type="RuleBase" id="RU361180"/>
    </source>
</evidence>
<dbReference type="SUPFAM" id="SSF48208">
    <property type="entry name" value="Six-hairpin glycosidases"/>
    <property type="match status" value="1"/>
</dbReference>
<dbReference type="EMBL" id="KB297742">
    <property type="protein sequence ID" value="ELU10003.1"/>
    <property type="molecule type" value="Genomic_DNA"/>
</dbReference>
<gene>
    <name evidence="8" type="ORF">CAPTEDRAFT_170889</name>
</gene>
<dbReference type="InterPro" id="IPR001661">
    <property type="entry name" value="Glyco_hydro_37"/>
</dbReference>
<dbReference type="EnsemblMetazoa" id="CapteT170889">
    <property type="protein sequence ID" value="CapteP170889"/>
    <property type="gene ID" value="CapteG170889"/>
</dbReference>
<dbReference type="Pfam" id="PF01204">
    <property type="entry name" value="Trehalase"/>
    <property type="match status" value="1"/>
</dbReference>
<reference evidence="8 10" key="2">
    <citation type="journal article" date="2013" name="Nature">
        <title>Insights into bilaterian evolution from three spiralian genomes.</title>
        <authorList>
            <person name="Simakov O."/>
            <person name="Marletaz F."/>
            <person name="Cho S.J."/>
            <person name="Edsinger-Gonzales E."/>
            <person name="Havlak P."/>
            <person name="Hellsten U."/>
            <person name="Kuo D.H."/>
            <person name="Larsson T."/>
            <person name="Lv J."/>
            <person name="Arendt D."/>
            <person name="Savage R."/>
            <person name="Osoegawa K."/>
            <person name="de Jong P."/>
            <person name="Grimwood J."/>
            <person name="Chapman J.A."/>
            <person name="Shapiro H."/>
            <person name="Aerts A."/>
            <person name="Otillar R.P."/>
            <person name="Terry A.Y."/>
            <person name="Boore J.L."/>
            <person name="Grigoriev I.V."/>
            <person name="Lindberg D.R."/>
            <person name="Seaver E.C."/>
            <person name="Weisblat D.A."/>
            <person name="Putnam N.H."/>
            <person name="Rokhsar D.S."/>
        </authorList>
    </citation>
    <scope>NUCLEOTIDE SEQUENCE</scope>
    <source>
        <strain evidence="8 10">I ESC-2004</strain>
    </source>
</reference>
<dbReference type="PANTHER" id="PTHR23403">
    <property type="entry name" value="TREHALASE"/>
    <property type="match status" value="1"/>
</dbReference>
<dbReference type="AlphaFoldDB" id="R7UV37"/>
<evidence type="ECO:0000256" key="3">
    <source>
        <dbReference type="ARBA" id="ARBA00012757"/>
    </source>
</evidence>
<dbReference type="InterPro" id="IPR012341">
    <property type="entry name" value="6hp_glycosidase-like_sf"/>
</dbReference>
<accession>R7UV37</accession>
<dbReference type="EC" id="3.2.1.28" evidence="3 7"/>
<dbReference type="HOGENOM" id="CLU_006451_4_0_1"/>
<keyword evidence="6 7" id="KW-0326">Glycosidase</keyword>
<comment type="catalytic activity">
    <reaction evidence="1 7">
        <text>alpha,alpha-trehalose + H2O = alpha-D-glucose + beta-D-glucose</text>
        <dbReference type="Rhea" id="RHEA:32675"/>
        <dbReference type="ChEBI" id="CHEBI:15377"/>
        <dbReference type="ChEBI" id="CHEBI:15903"/>
        <dbReference type="ChEBI" id="CHEBI:16551"/>
        <dbReference type="ChEBI" id="CHEBI:17925"/>
        <dbReference type="EC" id="3.2.1.28"/>
    </reaction>
</comment>
<evidence type="ECO:0000256" key="4">
    <source>
        <dbReference type="ARBA" id="ARBA00019905"/>
    </source>
</evidence>
<sequence>MLFHRPIFCTEEWLREIQTTGLFPDSKTFVDMTLSGDPETADTELRNLIKAGKKPNKEFIEKYFTGPGNGTKSVTAEDWVEKPAILEQYKSKKELHEWILHLNETWRTLCRKITHTDEKNTHTSLLPLPHPFIVPGERFREVYYWDSYWTIGGLLACGMNCTVRGMLENFLHLVDKFGFVPNGGRTYYLNRSQPPLLTPMVDLFFQETGKTEFLKEYLPLLRKENDFWLKHRTVEVQHNGTTYKMARYCVDNQLPRPEGYVEDAGAASGMSDSEAKTLYHEIASAAESGWDFSSRWFGDRASLSTIKTSRIIPVDLNVFLFWAESILAKFHGILGDDERAAHYEEQAKCRATAVHSLMWDAKQGSWFDYDLDQSADQQRRNFYPSNLFPLFAGCHTLNLNDDRVSERILGYLKDHLYDGQVPTSPLETGQQWDFPNAWPPLVHLTIKSVKVIPSDPAQQLAKTLAMTWLKRNQDAWRSTGHMYEKYDVRGGAGSGGEYGVQRGFGWSNGTVLMLLNEFADSIL</sequence>
<dbReference type="InterPro" id="IPR008928">
    <property type="entry name" value="6-hairpin_glycosidase_sf"/>
</dbReference>
<evidence type="ECO:0000256" key="1">
    <source>
        <dbReference type="ARBA" id="ARBA00001576"/>
    </source>
</evidence>
<dbReference type="GO" id="GO:0005993">
    <property type="term" value="P:trehalose catabolic process"/>
    <property type="evidence" value="ECO:0007669"/>
    <property type="project" value="TreeGrafter"/>
</dbReference>
<reference evidence="10" key="1">
    <citation type="submission" date="2012-12" db="EMBL/GenBank/DDBJ databases">
        <authorList>
            <person name="Hellsten U."/>
            <person name="Grimwood J."/>
            <person name="Chapman J.A."/>
            <person name="Shapiro H."/>
            <person name="Aerts A."/>
            <person name="Otillar R.P."/>
            <person name="Terry A.Y."/>
            <person name="Boore J.L."/>
            <person name="Simakov O."/>
            <person name="Marletaz F."/>
            <person name="Cho S.-J."/>
            <person name="Edsinger-Gonzales E."/>
            <person name="Havlak P."/>
            <person name="Kuo D.-H."/>
            <person name="Larsson T."/>
            <person name="Lv J."/>
            <person name="Arendt D."/>
            <person name="Savage R."/>
            <person name="Osoegawa K."/>
            <person name="de Jong P."/>
            <person name="Lindberg D.R."/>
            <person name="Seaver E.C."/>
            <person name="Weisblat D.A."/>
            <person name="Putnam N.H."/>
            <person name="Grigoriev I.V."/>
            <person name="Rokhsar D.S."/>
        </authorList>
    </citation>
    <scope>NUCLEOTIDE SEQUENCE</scope>
    <source>
        <strain evidence="10">I ESC-2004</strain>
    </source>
</reference>
<proteinExistence type="inferred from homology"/>
<dbReference type="PRINTS" id="PR00744">
    <property type="entry name" value="GLHYDRLASE37"/>
</dbReference>
<protein>
    <recommendedName>
        <fullName evidence="4 7">Trehalase</fullName>
        <ecNumber evidence="3 7">3.2.1.28</ecNumber>
    </recommendedName>
    <alternativeName>
        <fullName evidence="7">Alpha-trehalose glucohydrolase</fullName>
    </alternativeName>
</protein>